<accession>A0A6L2NRJ8</accession>
<dbReference type="AlphaFoldDB" id="A0A6L2NRJ8"/>
<evidence type="ECO:0000256" key="1">
    <source>
        <dbReference type="SAM" id="Coils"/>
    </source>
</evidence>
<feature type="non-terminal residue" evidence="2">
    <location>
        <position position="1"/>
    </location>
</feature>
<name>A0A6L2NRJ8_TANCI</name>
<reference evidence="2" key="1">
    <citation type="journal article" date="2019" name="Sci. Rep.">
        <title>Draft genome of Tanacetum cinerariifolium, the natural source of mosquito coil.</title>
        <authorList>
            <person name="Yamashiro T."/>
            <person name="Shiraishi A."/>
            <person name="Satake H."/>
            <person name="Nakayama K."/>
        </authorList>
    </citation>
    <scope>NUCLEOTIDE SEQUENCE</scope>
</reference>
<proteinExistence type="predicted"/>
<evidence type="ECO:0000313" key="2">
    <source>
        <dbReference type="EMBL" id="GEU88736.1"/>
    </source>
</evidence>
<keyword evidence="1" id="KW-0175">Coiled coil</keyword>
<feature type="coiled-coil region" evidence="1">
    <location>
        <begin position="48"/>
        <end position="82"/>
    </location>
</feature>
<comment type="caution">
    <text evidence="2">The sequence shown here is derived from an EMBL/GenBank/DDBJ whole genome shotgun (WGS) entry which is preliminary data.</text>
</comment>
<organism evidence="2">
    <name type="scientific">Tanacetum cinerariifolium</name>
    <name type="common">Dalmatian daisy</name>
    <name type="synonym">Chrysanthemum cinerariifolium</name>
    <dbReference type="NCBI Taxonomy" id="118510"/>
    <lineage>
        <taxon>Eukaryota</taxon>
        <taxon>Viridiplantae</taxon>
        <taxon>Streptophyta</taxon>
        <taxon>Embryophyta</taxon>
        <taxon>Tracheophyta</taxon>
        <taxon>Spermatophyta</taxon>
        <taxon>Magnoliopsida</taxon>
        <taxon>eudicotyledons</taxon>
        <taxon>Gunneridae</taxon>
        <taxon>Pentapetalae</taxon>
        <taxon>asterids</taxon>
        <taxon>campanulids</taxon>
        <taxon>Asterales</taxon>
        <taxon>Asteraceae</taxon>
        <taxon>Asteroideae</taxon>
        <taxon>Anthemideae</taxon>
        <taxon>Anthemidinae</taxon>
        <taxon>Tanacetum</taxon>
    </lineage>
</organism>
<dbReference type="EMBL" id="BKCJ010009814">
    <property type="protein sequence ID" value="GEU88736.1"/>
    <property type="molecule type" value="Genomic_DNA"/>
</dbReference>
<sequence>SKCEKQADLLKVKDAEIESLKAQLLLKETEAAKAVHLCAQVSTVEATEQMHASEIDALKQKNAALENEKVSLDEKVAELQSLVSTKDLELKDLNAALSSLRS</sequence>
<protein>
    <submittedName>
        <fullName evidence="2">Uncharacterized protein</fullName>
    </submittedName>
</protein>
<gene>
    <name evidence="2" type="ORF">Tci_060714</name>
</gene>